<dbReference type="PATRIC" id="fig|206506.3.peg.1029"/>
<organism evidence="6 8">
    <name type="scientific">Kerstersia gyiorum</name>
    <dbReference type="NCBI Taxonomy" id="206506"/>
    <lineage>
        <taxon>Bacteria</taxon>
        <taxon>Pseudomonadati</taxon>
        <taxon>Pseudomonadota</taxon>
        <taxon>Betaproteobacteria</taxon>
        <taxon>Burkholderiales</taxon>
        <taxon>Alcaligenaceae</taxon>
        <taxon>Kerstersia</taxon>
    </lineage>
</organism>
<keyword evidence="2" id="KW-0805">Transcription regulation</keyword>
<evidence type="ECO:0000256" key="1">
    <source>
        <dbReference type="ARBA" id="ARBA00009437"/>
    </source>
</evidence>
<dbReference type="PRINTS" id="PR00039">
    <property type="entry name" value="HTHLYSR"/>
</dbReference>
<dbReference type="InterPro" id="IPR036388">
    <property type="entry name" value="WH-like_DNA-bd_sf"/>
</dbReference>
<name>A0A171KU22_9BURK</name>
<sequence>MEFDLNLMRVFLMVMDEGSVTRAAQRLGLTQPAVSYALNRLREQFDDPLFLRTPNGMQPTPVALALAEPIERGLNSFAEAISLRQAFDPQRSSRRFRMAMSDIGVMVFLPELMEQLHTEAPRLQLEIRDVPLEDLPQALRDGEIDLAIGNLAGLRQQTCHAHLFHEHYCCMGRRGHPLLASGKLTRAQYRKLDHILVDSRGSSHRALDGILAEAGVPRRPALTLPHFSAAAEIARRTDLILTLPYRAALWLNRNEAFDILPVPVALPPLQVTVHWHPRFDTDPGTVWLRQRVITLLADPDNSAAAQSSSVEDR</sequence>
<dbReference type="Proteomes" id="UP000292039">
    <property type="component" value="Unassembled WGS sequence"/>
</dbReference>
<dbReference type="Gene3D" id="3.40.190.10">
    <property type="entry name" value="Periplasmic binding protein-like II"/>
    <property type="match status" value="2"/>
</dbReference>
<dbReference type="SUPFAM" id="SSF46785">
    <property type="entry name" value="Winged helix' DNA-binding domain"/>
    <property type="match status" value="1"/>
</dbReference>
<dbReference type="SUPFAM" id="SSF53850">
    <property type="entry name" value="Periplasmic binding protein-like II"/>
    <property type="match status" value="1"/>
</dbReference>
<keyword evidence="8" id="KW-1185">Reference proteome</keyword>
<dbReference type="Gene3D" id="1.10.10.10">
    <property type="entry name" value="Winged helix-like DNA-binding domain superfamily/Winged helix DNA-binding domain"/>
    <property type="match status" value="1"/>
</dbReference>
<dbReference type="Pfam" id="PF03466">
    <property type="entry name" value="LysR_substrate"/>
    <property type="match status" value="1"/>
</dbReference>
<evidence type="ECO:0000259" key="5">
    <source>
        <dbReference type="PROSITE" id="PS50931"/>
    </source>
</evidence>
<evidence type="ECO:0000313" key="9">
    <source>
        <dbReference type="Proteomes" id="UP000292039"/>
    </source>
</evidence>
<dbReference type="Pfam" id="PF00126">
    <property type="entry name" value="HTH_1"/>
    <property type="match status" value="1"/>
</dbReference>
<dbReference type="PANTHER" id="PTHR30118:SF15">
    <property type="entry name" value="TRANSCRIPTIONAL REGULATORY PROTEIN"/>
    <property type="match status" value="1"/>
</dbReference>
<feature type="domain" description="HTH lysR-type" evidence="5">
    <location>
        <begin position="3"/>
        <end position="60"/>
    </location>
</feature>
<dbReference type="OrthoDB" id="8583877at2"/>
<evidence type="ECO:0000313" key="8">
    <source>
        <dbReference type="Proteomes" id="UP000078084"/>
    </source>
</evidence>
<dbReference type="InterPro" id="IPR050389">
    <property type="entry name" value="LysR-type_TF"/>
</dbReference>
<dbReference type="InterPro" id="IPR036390">
    <property type="entry name" value="WH_DNA-bd_sf"/>
</dbReference>
<dbReference type="GO" id="GO:0003677">
    <property type="term" value="F:DNA binding"/>
    <property type="evidence" value="ECO:0007669"/>
    <property type="project" value="UniProtKB-KW"/>
</dbReference>
<dbReference type="InterPro" id="IPR005119">
    <property type="entry name" value="LysR_subst-bd"/>
</dbReference>
<evidence type="ECO:0000256" key="4">
    <source>
        <dbReference type="ARBA" id="ARBA00023163"/>
    </source>
</evidence>
<dbReference type="STRING" id="206506.AAV32_04760"/>
<dbReference type="InterPro" id="IPR000847">
    <property type="entry name" value="LysR_HTH_N"/>
</dbReference>
<dbReference type="RefSeq" id="WP_068368236.1">
    <property type="nucleotide sequence ID" value="NZ_CBCSEB010000001.1"/>
</dbReference>
<reference evidence="7 9" key="2">
    <citation type="submission" date="2019-02" db="EMBL/GenBank/DDBJ databases">
        <title>Genomic Encyclopedia of Type Strains, Phase IV (KMG-IV): sequencing the most valuable type-strain genomes for metagenomic binning, comparative biology and taxonomic classification.</title>
        <authorList>
            <person name="Goeker M."/>
        </authorList>
    </citation>
    <scope>NUCLEOTIDE SEQUENCE [LARGE SCALE GENOMIC DNA]</scope>
    <source>
        <strain evidence="7 9">DSM 16618</strain>
    </source>
</reference>
<dbReference type="Proteomes" id="UP000078084">
    <property type="component" value="Unassembled WGS sequence"/>
</dbReference>
<dbReference type="GO" id="GO:0003700">
    <property type="term" value="F:DNA-binding transcription factor activity"/>
    <property type="evidence" value="ECO:0007669"/>
    <property type="project" value="InterPro"/>
</dbReference>
<dbReference type="PROSITE" id="PS50931">
    <property type="entry name" value="HTH_LYSR"/>
    <property type="match status" value="1"/>
</dbReference>
<accession>A0A171KU22</accession>
<proteinExistence type="inferred from homology"/>
<protein>
    <submittedName>
        <fullName evidence="7">DNA-binding transcriptional LysR family regulator</fullName>
    </submittedName>
    <submittedName>
        <fullName evidence="6">LysR family transcriptional regulator</fullName>
    </submittedName>
</protein>
<gene>
    <name evidence="6" type="ORF">AAV32_04760</name>
    <name evidence="7" type="ORF">EV679_1665</name>
</gene>
<evidence type="ECO:0000313" key="7">
    <source>
        <dbReference type="EMBL" id="RZS70263.1"/>
    </source>
</evidence>
<dbReference type="AlphaFoldDB" id="A0A171KU22"/>
<dbReference type="CDD" id="cd08459">
    <property type="entry name" value="PBP2_DntR_NahR_LinR_like"/>
    <property type="match status" value="1"/>
</dbReference>
<evidence type="ECO:0000256" key="3">
    <source>
        <dbReference type="ARBA" id="ARBA00023125"/>
    </source>
</evidence>
<comment type="similarity">
    <text evidence="1">Belongs to the LysR transcriptional regulatory family.</text>
</comment>
<keyword evidence="4" id="KW-0804">Transcription</keyword>
<dbReference type="EMBL" id="SGWZ01000002">
    <property type="protein sequence ID" value="RZS70263.1"/>
    <property type="molecule type" value="Genomic_DNA"/>
</dbReference>
<evidence type="ECO:0000313" key="6">
    <source>
        <dbReference type="EMBL" id="KKO72389.1"/>
    </source>
</evidence>
<evidence type="ECO:0000256" key="2">
    <source>
        <dbReference type="ARBA" id="ARBA00023015"/>
    </source>
</evidence>
<keyword evidence="3 7" id="KW-0238">DNA-binding</keyword>
<dbReference type="PANTHER" id="PTHR30118">
    <property type="entry name" value="HTH-TYPE TRANSCRIPTIONAL REGULATOR LEUO-RELATED"/>
    <property type="match status" value="1"/>
</dbReference>
<dbReference type="EMBL" id="LBNE01000002">
    <property type="protein sequence ID" value="KKO72389.1"/>
    <property type="molecule type" value="Genomic_DNA"/>
</dbReference>
<reference evidence="6 8" key="1">
    <citation type="submission" date="2015-04" db="EMBL/GenBank/DDBJ databases">
        <title>Genome sequence of Kerstersia gyiorum CG1.</title>
        <authorList>
            <person name="Greninger A.L."/>
            <person name="Kozyreva V."/>
            <person name="Chaturvedi V."/>
        </authorList>
    </citation>
    <scope>NUCLEOTIDE SEQUENCE [LARGE SCALE GENOMIC DNA]</scope>
    <source>
        <strain evidence="6 8">CG1</strain>
    </source>
</reference>
<comment type="caution">
    <text evidence="6">The sequence shown here is derived from an EMBL/GenBank/DDBJ whole genome shotgun (WGS) entry which is preliminary data.</text>
</comment>